<accession>A0ABS5EZG3</accession>
<proteinExistence type="predicted"/>
<keyword evidence="3" id="KW-1185">Reference proteome</keyword>
<evidence type="ECO:0000313" key="2">
    <source>
        <dbReference type="EMBL" id="MBR0665703.1"/>
    </source>
</evidence>
<feature type="signal peptide" evidence="1">
    <location>
        <begin position="1"/>
        <end position="28"/>
    </location>
</feature>
<gene>
    <name evidence="2" type="ORF">GXW71_15195</name>
</gene>
<keyword evidence="1" id="KW-0732">Signal</keyword>
<comment type="caution">
    <text evidence="2">The sequence shown here is derived from an EMBL/GenBank/DDBJ whole genome shotgun (WGS) entry which is preliminary data.</text>
</comment>
<dbReference type="NCBIfam" id="NF042415">
    <property type="entry name" value="STY0301_fam"/>
    <property type="match status" value="1"/>
</dbReference>
<dbReference type="InterPro" id="IPR049973">
    <property type="entry name" value="STY0301-like"/>
</dbReference>
<evidence type="ECO:0000313" key="3">
    <source>
        <dbReference type="Proteomes" id="UP001196870"/>
    </source>
</evidence>
<evidence type="ECO:0000256" key="1">
    <source>
        <dbReference type="SAM" id="SignalP"/>
    </source>
</evidence>
<dbReference type="Proteomes" id="UP001196870">
    <property type="component" value="Unassembled WGS sequence"/>
</dbReference>
<dbReference type="EMBL" id="JAAGBB010000017">
    <property type="protein sequence ID" value="MBR0665703.1"/>
    <property type="molecule type" value="Genomic_DNA"/>
</dbReference>
<sequence>MMPNAKDHPPMRPLLVSLLALLPVAALGQPAAPGAFACPASVEVESSARLRAPEGFTVARAPTSHWLRGADLFDGPPAELAQLRGDGGDRRTRREWWTLDPANTRRYHIICRYEGLEEGLEAVLPAGLRRCTVETYREDARAMRGGRVVLGPDGWVRVTCTR</sequence>
<dbReference type="RefSeq" id="WP_211853374.1">
    <property type="nucleotide sequence ID" value="NZ_JAAGBB010000017.1"/>
</dbReference>
<protein>
    <submittedName>
        <fullName evidence="2">Uncharacterized protein</fullName>
    </submittedName>
</protein>
<organism evidence="2 3">
    <name type="scientific">Plastoroseomonas hellenica</name>
    <dbReference type="NCBI Taxonomy" id="2687306"/>
    <lineage>
        <taxon>Bacteria</taxon>
        <taxon>Pseudomonadati</taxon>
        <taxon>Pseudomonadota</taxon>
        <taxon>Alphaproteobacteria</taxon>
        <taxon>Acetobacterales</taxon>
        <taxon>Acetobacteraceae</taxon>
        <taxon>Plastoroseomonas</taxon>
    </lineage>
</organism>
<name>A0ABS5EZG3_9PROT</name>
<reference evidence="3" key="1">
    <citation type="journal article" date="2021" name="Syst. Appl. Microbiol.">
        <title>Roseomonas hellenica sp. nov., isolated from roots of wild-growing Alkanna tinctoria.</title>
        <authorList>
            <person name="Rat A."/>
            <person name="Naranjo H.D."/>
            <person name="Lebbe L."/>
            <person name="Cnockaert M."/>
            <person name="Krigas N."/>
            <person name="Grigoriadou K."/>
            <person name="Maloupa E."/>
            <person name="Willems A."/>
        </authorList>
    </citation>
    <scope>NUCLEOTIDE SEQUENCE [LARGE SCALE GENOMIC DNA]</scope>
    <source>
        <strain evidence="3">LMG 31523</strain>
    </source>
</reference>
<feature type="chain" id="PRO_5046471727" evidence="1">
    <location>
        <begin position="29"/>
        <end position="162"/>
    </location>
</feature>